<gene>
    <name evidence="6" type="ORF">VTJ83DRAFT_4175</name>
</gene>
<proteinExistence type="predicted"/>
<feature type="transmembrane region" description="Helical" evidence="4">
    <location>
        <begin position="532"/>
        <end position="556"/>
    </location>
</feature>
<organism evidence="6 7">
    <name type="scientific">Remersonia thermophila</name>
    <dbReference type="NCBI Taxonomy" id="72144"/>
    <lineage>
        <taxon>Eukaryota</taxon>
        <taxon>Fungi</taxon>
        <taxon>Dikarya</taxon>
        <taxon>Ascomycota</taxon>
        <taxon>Pezizomycotina</taxon>
        <taxon>Sordariomycetes</taxon>
        <taxon>Sordariomycetidae</taxon>
        <taxon>Sordariales</taxon>
        <taxon>Sordariales incertae sedis</taxon>
        <taxon>Remersonia</taxon>
    </lineage>
</organism>
<feature type="region of interest" description="Disordered" evidence="3">
    <location>
        <begin position="773"/>
        <end position="840"/>
    </location>
</feature>
<evidence type="ECO:0000313" key="7">
    <source>
        <dbReference type="Proteomes" id="UP001600064"/>
    </source>
</evidence>
<feature type="chain" id="PRO_5047129310" description="Kelch repeat-containing protein" evidence="5">
    <location>
        <begin position="34"/>
        <end position="917"/>
    </location>
</feature>
<keyword evidence="1" id="KW-0880">Kelch repeat</keyword>
<evidence type="ECO:0000313" key="6">
    <source>
        <dbReference type="EMBL" id="KAL2266898.1"/>
    </source>
</evidence>
<protein>
    <recommendedName>
        <fullName evidence="8">Kelch repeat-containing protein</fullName>
    </recommendedName>
</protein>
<sequence length="917" mass="96711">MRRSVRLSSCSPRPSMLGPALALLAASAVLVGGEPDWLPGQVNTRICQWQQLRAAVLRDTVYLDGGNLWWQPGFSDGSVREPRNDNNRLGLIYTLNFSTPFNTTQNISAILGTLSTGGGDTNNRAPNYEDGALLHNDHQFFLYGGLLQRTASAADPPGDSVLCYEKHQYGPPRSFAEGFINKPLGDKVTRYVAYGGAANAPSENMAWYFAGLRSATAGPIYTRAGATNRTAAVHVSNYLIELDMADQRRETFANHTLPPDIQGRANPELVWVPVGKRGILVALGGVVYPDFVTITGDSSNPEANKAESPEFIQAIDIYDVDGRKWHRQNTTGGPGQLTRGCAVLARAEDSSSFNIYYYGGYDGLSQKREPFSDDVWVLSLPSFTWVKLAAGTPAEGRAGHKCVTPYPDQMLVIGGYPQPIGAVPACLRETIRVFNLSTGRWLDRYDPAAWAPYAVPAAVVDKIGGSGAGGATAAAPSPSWASDELAALFAERYPTERIATYYPYAPASPTDGSDPSVSTTEVAESGGGVPAYLPPVLGSVLGLAFLTMVGVIVVLYRRRRILRGAASEAGTEDTTGRRINAWLRGQASDAKAPTVTTSDGSAGPYSPLTRPTDLESHVADPPRPIAEMMDTAIQPPAELADTSVPPPPAELHSASTISPAMSQAPSVHHPLYYHAGNAYYSSSLTPPHPRAPPHDAAAASSISTSPVSPTTTGSPVGGPAAATATTTTTTTTTTGAAMQRVLSGVSNLSERDRAHLRQISDATVSSVTTGLGVGPYGQRLSTGPAAVAELGGPREDDGDDEAGEAGQGDRRGRSSPAAPTRGRGSPLPGQGRGAQGWPLRGIRRRGGACFRRISMVRGRAATVERAGDGEGFSQGAMGQADTRRGEREGGGASACEGRTGHDDFSTRPRQRAGFRGG</sequence>
<dbReference type="PANTHER" id="PTHR46228:SF2">
    <property type="entry name" value="KELCH REPEAT PROTEIN (AFU_ORTHOLOGUE AFUA_4G14350)"/>
    <property type="match status" value="1"/>
</dbReference>
<dbReference type="RefSeq" id="XP_070865625.1">
    <property type="nucleotide sequence ID" value="XM_071010635.1"/>
</dbReference>
<dbReference type="SUPFAM" id="SSF50965">
    <property type="entry name" value="Galactose oxidase, central domain"/>
    <property type="match status" value="1"/>
</dbReference>
<evidence type="ECO:0000256" key="3">
    <source>
        <dbReference type="SAM" id="MobiDB-lite"/>
    </source>
</evidence>
<dbReference type="InterPro" id="IPR015915">
    <property type="entry name" value="Kelch-typ_b-propeller"/>
</dbReference>
<evidence type="ECO:0008006" key="8">
    <source>
        <dbReference type="Google" id="ProtNLM"/>
    </source>
</evidence>
<dbReference type="CDD" id="cd12087">
    <property type="entry name" value="TM_EGFR-like"/>
    <property type="match status" value="1"/>
</dbReference>
<evidence type="ECO:0000256" key="2">
    <source>
        <dbReference type="ARBA" id="ARBA00022737"/>
    </source>
</evidence>
<keyword evidence="5" id="KW-0732">Signal</keyword>
<evidence type="ECO:0000256" key="1">
    <source>
        <dbReference type="ARBA" id="ARBA00022441"/>
    </source>
</evidence>
<comment type="caution">
    <text evidence="6">The sequence shown here is derived from an EMBL/GenBank/DDBJ whole genome shotgun (WGS) entry which is preliminary data.</text>
</comment>
<keyword evidence="4" id="KW-1133">Transmembrane helix</keyword>
<keyword evidence="2" id="KW-0677">Repeat</keyword>
<dbReference type="Gene3D" id="2.120.10.80">
    <property type="entry name" value="Kelch-type beta propeller"/>
    <property type="match status" value="1"/>
</dbReference>
<dbReference type="GeneID" id="98125279"/>
<keyword evidence="4" id="KW-0472">Membrane</keyword>
<feature type="signal peptide" evidence="5">
    <location>
        <begin position="1"/>
        <end position="33"/>
    </location>
</feature>
<dbReference type="EMBL" id="JAZGUE010000004">
    <property type="protein sequence ID" value="KAL2266898.1"/>
    <property type="molecule type" value="Genomic_DNA"/>
</dbReference>
<feature type="compositionally biased region" description="Low complexity" evidence="3">
    <location>
        <begin position="694"/>
        <end position="737"/>
    </location>
</feature>
<feature type="region of interest" description="Disordered" evidence="3">
    <location>
        <begin position="684"/>
        <end position="737"/>
    </location>
</feature>
<feature type="region of interest" description="Disordered" evidence="3">
    <location>
        <begin position="866"/>
        <end position="917"/>
    </location>
</feature>
<reference evidence="6 7" key="1">
    <citation type="journal article" date="2024" name="Commun. Biol.">
        <title>Comparative genomic analysis of thermophilic fungi reveals convergent evolutionary adaptations and gene losses.</title>
        <authorList>
            <person name="Steindorff A.S."/>
            <person name="Aguilar-Pontes M.V."/>
            <person name="Robinson A.J."/>
            <person name="Andreopoulos B."/>
            <person name="LaButti K."/>
            <person name="Kuo A."/>
            <person name="Mondo S."/>
            <person name="Riley R."/>
            <person name="Otillar R."/>
            <person name="Haridas S."/>
            <person name="Lipzen A."/>
            <person name="Grimwood J."/>
            <person name="Schmutz J."/>
            <person name="Clum A."/>
            <person name="Reid I.D."/>
            <person name="Moisan M.C."/>
            <person name="Butler G."/>
            <person name="Nguyen T.T.M."/>
            <person name="Dewar K."/>
            <person name="Conant G."/>
            <person name="Drula E."/>
            <person name="Henrissat B."/>
            <person name="Hansel C."/>
            <person name="Singer S."/>
            <person name="Hutchinson M.I."/>
            <person name="de Vries R.P."/>
            <person name="Natvig D.O."/>
            <person name="Powell A.J."/>
            <person name="Tsang A."/>
            <person name="Grigoriev I.V."/>
        </authorList>
    </citation>
    <scope>NUCLEOTIDE SEQUENCE [LARGE SCALE GENOMIC DNA]</scope>
    <source>
        <strain evidence="6 7">ATCC 22073</strain>
    </source>
</reference>
<evidence type="ECO:0000256" key="5">
    <source>
        <dbReference type="SAM" id="SignalP"/>
    </source>
</evidence>
<dbReference type="Proteomes" id="UP001600064">
    <property type="component" value="Unassembled WGS sequence"/>
</dbReference>
<keyword evidence="7" id="KW-1185">Reference proteome</keyword>
<feature type="compositionally biased region" description="Basic residues" evidence="3">
    <location>
        <begin position="908"/>
        <end position="917"/>
    </location>
</feature>
<dbReference type="PANTHER" id="PTHR46228">
    <property type="entry name" value="KELCH DOMAIN-CONTAINING PROTEIN"/>
    <property type="match status" value="1"/>
</dbReference>
<keyword evidence="4" id="KW-0812">Transmembrane</keyword>
<accession>A0ABR4D981</accession>
<name>A0ABR4D981_9PEZI</name>
<feature type="region of interest" description="Disordered" evidence="3">
    <location>
        <begin position="587"/>
        <end position="616"/>
    </location>
</feature>
<evidence type="ECO:0000256" key="4">
    <source>
        <dbReference type="SAM" id="Phobius"/>
    </source>
</evidence>
<dbReference type="InterPro" id="IPR011043">
    <property type="entry name" value="Gal_Oxase/kelch_b-propeller"/>
</dbReference>